<dbReference type="AlphaFoldDB" id="A0A8H3GBF0"/>
<protein>
    <submittedName>
        <fullName evidence="6">Uncharacterized protein</fullName>
    </submittedName>
</protein>
<evidence type="ECO:0000313" key="6">
    <source>
        <dbReference type="EMBL" id="CAF9936636.1"/>
    </source>
</evidence>
<evidence type="ECO:0000256" key="2">
    <source>
        <dbReference type="ARBA" id="ARBA00022692"/>
    </source>
</evidence>
<dbReference type="Proteomes" id="UP000664521">
    <property type="component" value="Unassembled WGS sequence"/>
</dbReference>
<evidence type="ECO:0000256" key="4">
    <source>
        <dbReference type="ARBA" id="ARBA00023136"/>
    </source>
</evidence>
<accession>A0A8H3GBF0</accession>
<comment type="subcellular location">
    <subcellularLocation>
        <location evidence="1">Membrane</location>
        <topology evidence="1">Multi-pass membrane protein</topology>
    </subcellularLocation>
</comment>
<feature type="transmembrane region" description="Helical" evidence="5">
    <location>
        <begin position="16"/>
        <end position="37"/>
    </location>
</feature>
<feature type="transmembrane region" description="Helical" evidence="5">
    <location>
        <begin position="49"/>
        <end position="70"/>
    </location>
</feature>
<dbReference type="InterPro" id="IPR005178">
    <property type="entry name" value="Ostalpha/TMEM184C"/>
</dbReference>
<keyword evidence="3 5" id="KW-1133">Transmembrane helix</keyword>
<keyword evidence="4 5" id="KW-0472">Membrane</keyword>
<evidence type="ECO:0000313" key="7">
    <source>
        <dbReference type="Proteomes" id="UP000664521"/>
    </source>
</evidence>
<gene>
    <name evidence="6" type="ORF">HETSPECPRED_010397</name>
</gene>
<dbReference type="Pfam" id="PF03619">
    <property type="entry name" value="Solute_trans_a"/>
    <property type="match status" value="1"/>
</dbReference>
<name>A0A8H3GBF0_9LECA</name>
<dbReference type="EMBL" id="CAJPDS010000093">
    <property type="protein sequence ID" value="CAF9936636.1"/>
    <property type="molecule type" value="Genomic_DNA"/>
</dbReference>
<feature type="transmembrane region" description="Helical" evidence="5">
    <location>
        <begin position="174"/>
        <end position="197"/>
    </location>
</feature>
<dbReference type="PANTHER" id="PTHR23423">
    <property type="entry name" value="ORGANIC SOLUTE TRANSPORTER-RELATED"/>
    <property type="match status" value="1"/>
</dbReference>
<evidence type="ECO:0000256" key="5">
    <source>
        <dbReference type="SAM" id="Phobius"/>
    </source>
</evidence>
<evidence type="ECO:0000256" key="3">
    <source>
        <dbReference type="ARBA" id="ARBA00022989"/>
    </source>
</evidence>
<dbReference type="OrthoDB" id="5348404at2759"/>
<reference evidence="6" key="1">
    <citation type="submission" date="2021-03" db="EMBL/GenBank/DDBJ databases">
        <authorList>
            <person name="Tagirdzhanova G."/>
        </authorList>
    </citation>
    <scope>NUCLEOTIDE SEQUENCE</scope>
</reference>
<comment type="caution">
    <text evidence="6">The sequence shown here is derived from an EMBL/GenBank/DDBJ whole genome shotgun (WGS) entry which is preliminary data.</text>
</comment>
<evidence type="ECO:0000256" key="1">
    <source>
        <dbReference type="ARBA" id="ARBA00004141"/>
    </source>
</evidence>
<feature type="transmembrane region" description="Helical" evidence="5">
    <location>
        <begin position="217"/>
        <end position="238"/>
    </location>
</feature>
<proteinExistence type="predicted"/>
<keyword evidence="2 5" id="KW-0812">Transmembrane</keyword>
<dbReference type="SMART" id="SM01417">
    <property type="entry name" value="Solute_trans_a"/>
    <property type="match status" value="1"/>
</dbReference>
<feature type="transmembrane region" description="Helical" evidence="5">
    <location>
        <begin position="105"/>
        <end position="128"/>
    </location>
</feature>
<organism evidence="6 7">
    <name type="scientific">Heterodermia speciosa</name>
    <dbReference type="NCBI Taxonomy" id="116794"/>
    <lineage>
        <taxon>Eukaryota</taxon>
        <taxon>Fungi</taxon>
        <taxon>Dikarya</taxon>
        <taxon>Ascomycota</taxon>
        <taxon>Pezizomycotina</taxon>
        <taxon>Lecanoromycetes</taxon>
        <taxon>OSLEUM clade</taxon>
        <taxon>Lecanoromycetidae</taxon>
        <taxon>Caliciales</taxon>
        <taxon>Physciaceae</taxon>
        <taxon>Heterodermia</taxon>
    </lineage>
</organism>
<feature type="transmembrane region" description="Helical" evidence="5">
    <location>
        <begin position="140"/>
        <end position="162"/>
    </location>
</feature>
<dbReference type="GO" id="GO:0016020">
    <property type="term" value="C:membrane"/>
    <property type="evidence" value="ECO:0007669"/>
    <property type="project" value="UniProtKB-SubCell"/>
</dbReference>
<keyword evidence="7" id="KW-1185">Reference proteome</keyword>
<sequence>MRQTLHFSNASEQTKILRIIALIPAYAIISFLSVAFPDAATYLESWTNVYESVALASFFLLLVVYLVPVLEKQDAFFDRLPMKDRKGHETGGGSLAWFQRRWICVFQYVIFAPFVAIATDITQGAGIYCLSSSKPHFAHIWLQVIRFVSVAVAFLNILAVYTRLRSDLHAHKPFLKLVGIKGIVFLSFVQNVIFTILRSADALKPTSTLSYNDITFGLPNLLLCIEMLLFSFLHLVAFCSTPYYVSARASYEGGTLGVKAIAAACNPVDIMSGVVQAIGYLTGSKHSGSAARYQGVGMEPLRVFVQ</sequence>